<name>A0AAU9PU97_9ASTR</name>
<evidence type="ECO:0008006" key="3">
    <source>
        <dbReference type="Google" id="ProtNLM"/>
    </source>
</evidence>
<protein>
    <recommendedName>
        <fullName evidence="3">DUF4283 domain-containing protein</fullName>
    </recommendedName>
</protein>
<evidence type="ECO:0000313" key="2">
    <source>
        <dbReference type="Proteomes" id="UP001157418"/>
    </source>
</evidence>
<keyword evidence="2" id="KW-1185">Reference proteome</keyword>
<gene>
    <name evidence="1" type="ORF">LVIROSA_LOCUS39029</name>
</gene>
<dbReference type="EMBL" id="CAKMRJ010005745">
    <property type="protein sequence ID" value="CAH1453811.1"/>
    <property type="molecule type" value="Genomic_DNA"/>
</dbReference>
<organism evidence="1 2">
    <name type="scientific">Lactuca virosa</name>
    <dbReference type="NCBI Taxonomy" id="75947"/>
    <lineage>
        <taxon>Eukaryota</taxon>
        <taxon>Viridiplantae</taxon>
        <taxon>Streptophyta</taxon>
        <taxon>Embryophyta</taxon>
        <taxon>Tracheophyta</taxon>
        <taxon>Spermatophyta</taxon>
        <taxon>Magnoliopsida</taxon>
        <taxon>eudicotyledons</taxon>
        <taxon>Gunneridae</taxon>
        <taxon>Pentapetalae</taxon>
        <taxon>asterids</taxon>
        <taxon>campanulids</taxon>
        <taxon>Asterales</taxon>
        <taxon>Asteraceae</taxon>
        <taxon>Cichorioideae</taxon>
        <taxon>Cichorieae</taxon>
        <taxon>Lactucinae</taxon>
        <taxon>Lactuca</taxon>
    </lineage>
</organism>
<evidence type="ECO:0000313" key="1">
    <source>
        <dbReference type="EMBL" id="CAH1453811.1"/>
    </source>
</evidence>
<sequence>MRRPTVSVPYTFLVDQRDSRSFVNVVGGRKSASQAISLSCIQEIQDWATNFVLVGEAKSFDLLCNFPSLVDLERYGVCDVKYLGGMIVAVKFKIGNVADMFKANKGICQKWFASLDKYGKNYVHFERVAWIKITSIPPHAWDEGNFNSISGNFGKVLVQLCSFWNRNDISFAKLCILMAYRAKINEELLVLIDGTKFKIGVFEVDNDWVLFKLFIVNHHSDSDEEDDDED</sequence>
<accession>A0AAU9PU97</accession>
<dbReference type="Proteomes" id="UP001157418">
    <property type="component" value="Unassembled WGS sequence"/>
</dbReference>
<dbReference type="AlphaFoldDB" id="A0AAU9PU97"/>
<proteinExistence type="predicted"/>
<comment type="caution">
    <text evidence="1">The sequence shown here is derived from an EMBL/GenBank/DDBJ whole genome shotgun (WGS) entry which is preliminary data.</text>
</comment>
<reference evidence="1 2" key="1">
    <citation type="submission" date="2022-01" db="EMBL/GenBank/DDBJ databases">
        <authorList>
            <person name="Xiong W."/>
            <person name="Schranz E."/>
        </authorList>
    </citation>
    <scope>NUCLEOTIDE SEQUENCE [LARGE SCALE GENOMIC DNA]</scope>
</reference>